<keyword evidence="3" id="KW-1185">Reference proteome</keyword>
<keyword evidence="1" id="KW-0472">Membrane</keyword>
<organism evidence="2 3">
    <name type="scientific">Grimontia marina</name>
    <dbReference type="NCBI Taxonomy" id="646534"/>
    <lineage>
        <taxon>Bacteria</taxon>
        <taxon>Pseudomonadati</taxon>
        <taxon>Pseudomonadota</taxon>
        <taxon>Gammaproteobacteria</taxon>
        <taxon>Vibrionales</taxon>
        <taxon>Vibrionaceae</taxon>
        <taxon>Grimontia</taxon>
    </lineage>
</organism>
<protein>
    <submittedName>
        <fullName evidence="2">Uncharacterized protein</fullName>
    </submittedName>
</protein>
<reference evidence="3" key="1">
    <citation type="submission" date="2016-02" db="EMBL/GenBank/DDBJ databases">
        <authorList>
            <person name="Rodrigo-Torres Lidia"/>
            <person name="Arahal R.David."/>
        </authorList>
    </citation>
    <scope>NUCLEOTIDE SEQUENCE [LARGE SCALE GENOMIC DNA]</scope>
    <source>
        <strain evidence="3">CECT 8713</strain>
    </source>
</reference>
<feature type="transmembrane region" description="Helical" evidence="1">
    <location>
        <begin position="77"/>
        <end position="98"/>
    </location>
</feature>
<sequence length="107" mass="12191">MIFSNLLRVLTLAILSLAIISFGLHFYDPATGKGEGFSPFVSYVTVYTPFIVGIFFVFLFVLDVYRLIKSRNKREFYWLLWDVTAFSIYIAATLSVLIDSIDKSGMV</sequence>
<feature type="transmembrane region" description="Helical" evidence="1">
    <location>
        <begin position="47"/>
        <end position="65"/>
    </location>
</feature>
<accession>A0A128FKL8</accession>
<evidence type="ECO:0000313" key="2">
    <source>
        <dbReference type="EMBL" id="CZF86995.1"/>
    </source>
</evidence>
<dbReference type="AlphaFoldDB" id="A0A128FKL8"/>
<gene>
    <name evidence="2" type="ORF">GMA8713_05036</name>
</gene>
<keyword evidence="1" id="KW-1133">Transmembrane helix</keyword>
<proteinExistence type="predicted"/>
<dbReference type="Proteomes" id="UP000073601">
    <property type="component" value="Unassembled WGS sequence"/>
</dbReference>
<name>A0A128FKL8_9GAMM</name>
<evidence type="ECO:0000256" key="1">
    <source>
        <dbReference type="SAM" id="Phobius"/>
    </source>
</evidence>
<dbReference type="EMBL" id="FIZY01000105">
    <property type="protein sequence ID" value="CZF86995.1"/>
    <property type="molecule type" value="Genomic_DNA"/>
</dbReference>
<evidence type="ECO:0000313" key="3">
    <source>
        <dbReference type="Proteomes" id="UP000073601"/>
    </source>
</evidence>
<dbReference type="RefSeq" id="WP_062715299.1">
    <property type="nucleotide sequence ID" value="NZ_CAWRCI010000105.1"/>
</dbReference>
<keyword evidence="1" id="KW-0812">Transmembrane</keyword>
<feature type="transmembrane region" description="Helical" evidence="1">
    <location>
        <begin position="7"/>
        <end position="27"/>
    </location>
</feature>